<evidence type="ECO:0000313" key="3">
    <source>
        <dbReference type="Proteomes" id="UP000001878"/>
    </source>
</evidence>
<proteinExistence type="predicted"/>
<keyword evidence="3" id="KW-1185">Reference proteome</keyword>
<sequence length="408" mass="45075">MSLKDAINRYKEVNNNNDDNYDPTQELRNKTILRAGAKNQKVMIRILPPANSEDLFYTEFRQWFTSASKKSGGEFRTAFTMSSKRDENDPIQAYIDRADKAGLMGTTFSNSYPSKRYYVNVVPLQYTDGKIIQATTPDGLPNVYVMELSKSQMDSLMGSLEDPMSNPNVNQAALNAYAFNPSQDQKDWSFISSGLAYPIQVSYVKESNNHVHYDVKIAQNYPLPPLATGWENQLEDLNKLIQPSYITNPSIVQYVLNQKNAELASQPAQQPQTSATQASSFKDTFSNSPIFGSIPTTQAPTQPVAPQAVPQAKPTQAPVQQPPVQQQQVTPQSVPQATPEEQQEIEDLGNPLSQFGSQMQPKQEQPASQAPAPQQPAPTDKHVTDASVKDVLNDSGLGDVAKELFGGK</sequence>
<feature type="region of interest" description="Disordered" evidence="1">
    <location>
        <begin position="265"/>
        <end position="408"/>
    </location>
</feature>
<feature type="compositionally biased region" description="Low complexity" evidence="1">
    <location>
        <begin position="360"/>
        <end position="372"/>
    </location>
</feature>
<dbReference type="KEGG" id="vg:7751007"/>
<name>C1KFR2_9CAUD</name>
<evidence type="ECO:0008006" key="4">
    <source>
        <dbReference type="Google" id="ProtNLM"/>
    </source>
</evidence>
<organism evidence="2 3">
    <name type="scientific">Lactobacillus phage Lb338-1</name>
    <dbReference type="NCBI Taxonomy" id="2892342"/>
    <lineage>
        <taxon>Viruses</taxon>
        <taxon>Duplodnaviria</taxon>
        <taxon>Heunggongvirae</taxon>
        <taxon>Uroviricota</taxon>
        <taxon>Caudoviricetes</taxon>
        <taxon>Herelleviridae</taxon>
        <taxon>Mooreparkvirus</taxon>
        <taxon>Mooreparkvirus Lb3381</taxon>
    </lineage>
</organism>
<feature type="compositionally biased region" description="Low complexity" evidence="1">
    <location>
        <begin position="295"/>
        <end position="339"/>
    </location>
</feature>
<gene>
    <name evidence="2" type="ORF">lb338_phage_152</name>
</gene>
<dbReference type="GeneID" id="7751007"/>
<protein>
    <recommendedName>
        <fullName evidence="4">SsDNA binding protein</fullName>
    </recommendedName>
</protein>
<evidence type="ECO:0000313" key="2">
    <source>
        <dbReference type="EMBL" id="ACO37073.1"/>
    </source>
</evidence>
<feature type="compositionally biased region" description="Basic and acidic residues" evidence="1">
    <location>
        <begin position="379"/>
        <end position="392"/>
    </location>
</feature>
<reference evidence="2 3" key="1">
    <citation type="journal article" date="2009" name="Gene">
        <title>Genome of a virulent bacteriophage Lb338-1 that lyses the probiotic Lactobacillus paracasei cheese strain.</title>
        <authorList>
            <person name="Alemayehu D."/>
            <person name="Ross R.P."/>
            <person name="O'Sullivan O."/>
            <person name="Coffey A."/>
            <person name="Stanton C."/>
            <person name="Fitzgerald G.F."/>
            <person name="McAuliffe O."/>
        </authorList>
    </citation>
    <scope>NUCLEOTIDE SEQUENCE [LARGE SCALE GENOMIC DNA]</scope>
    <source>
        <strain evidence="2">Lb338-1</strain>
    </source>
</reference>
<evidence type="ECO:0000256" key="1">
    <source>
        <dbReference type="SAM" id="MobiDB-lite"/>
    </source>
</evidence>
<dbReference type="EMBL" id="FJ822135">
    <property type="protein sequence ID" value="ACO37073.1"/>
    <property type="molecule type" value="Genomic_DNA"/>
</dbReference>
<accession>C1KFR2</accession>
<dbReference type="Proteomes" id="UP000001878">
    <property type="component" value="Segment"/>
</dbReference>
<dbReference type="RefSeq" id="YP_002790831.1">
    <property type="nucleotide sequence ID" value="NC_012530.1"/>
</dbReference>
<dbReference type="OrthoDB" id="5623at10239"/>
<feature type="compositionally biased region" description="Low complexity" evidence="1">
    <location>
        <begin position="265"/>
        <end position="280"/>
    </location>
</feature>
<feature type="compositionally biased region" description="Polar residues" evidence="1">
    <location>
        <begin position="281"/>
        <end position="290"/>
    </location>
</feature>